<dbReference type="Proteomes" id="UP001054252">
    <property type="component" value="Unassembled WGS sequence"/>
</dbReference>
<organism evidence="1 2">
    <name type="scientific">Rubroshorea leprosula</name>
    <dbReference type="NCBI Taxonomy" id="152421"/>
    <lineage>
        <taxon>Eukaryota</taxon>
        <taxon>Viridiplantae</taxon>
        <taxon>Streptophyta</taxon>
        <taxon>Embryophyta</taxon>
        <taxon>Tracheophyta</taxon>
        <taxon>Spermatophyta</taxon>
        <taxon>Magnoliopsida</taxon>
        <taxon>eudicotyledons</taxon>
        <taxon>Gunneridae</taxon>
        <taxon>Pentapetalae</taxon>
        <taxon>rosids</taxon>
        <taxon>malvids</taxon>
        <taxon>Malvales</taxon>
        <taxon>Dipterocarpaceae</taxon>
        <taxon>Rubroshorea</taxon>
    </lineage>
</organism>
<evidence type="ECO:0000313" key="1">
    <source>
        <dbReference type="EMBL" id="GKV50655.1"/>
    </source>
</evidence>
<comment type="caution">
    <text evidence="1">The sequence shown here is derived from an EMBL/GenBank/DDBJ whole genome shotgun (WGS) entry which is preliminary data.</text>
</comment>
<keyword evidence="2" id="KW-1185">Reference proteome</keyword>
<gene>
    <name evidence="1" type="ORF">SLEP1_g57356</name>
</gene>
<dbReference type="AlphaFoldDB" id="A0AAV5MM91"/>
<name>A0AAV5MM91_9ROSI</name>
<sequence length="94" mass="10432">MAHFIPCHKTDDATNIVDLFFKDVVRLHGIPRTIDGNQDDSISTTSCDPLHTQGGPVTRAKAKKMHEAINGLLSRSGLKTTYNKKIEAWMIIKA</sequence>
<proteinExistence type="predicted"/>
<reference evidence="1 2" key="1">
    <citation type="journal article" date="2021" name="Commun. Biol.">
        <title>The genome of Shorea leprosula (Dipterocarpaceae) highlights the ecological relevance of drought in aseasonal tropical rainforests.</title>
        <authorList>
            <person name="Ng K.K.S."/>
            <person name="Kobayashi M.J."/>
            <person name="Fawcett J.A."/>
            <person name="Hatakeyama M."/>
            <person name="Paape T."/>
            <person name="Ng C.H."/>
            <person name="Ang C.C."/>
            <person name="Tnah L.H."/>
            <person name="Lee C.T."/>
            <person name="Nishiyama T."/>
            <person name="Sese J."/>
            <person name="O'Brien M.J."/>
            <person name="Copetti D."/>
            <person name="Mohd Noor M.I."/>
            <person name="Ong R.C."/>
            <person name="Putra M."/>
            <person name="Sireger I.Z."/>
            <person name="Indrioko S."/>
            <person name="Kosugi Y."/>
            <person name="Izuno A."/>
            <person name="Isagi Y."/>
            <person name="Lee S.L."/>
            <person name="Shimizu K.K."/>
        </authorList>
    </citation>
    <scope>NUCLEOTIDE SEQUENCE [LARGE SCALE GENOMIC DNA]</scope>
    <source>
        <strain evidence="1">214</strain>
    </source>
</reference>
<dbReference type="PANTHER" id="PTHR35046">
    <property type="entry name" value="ZINC KNUCKLE (CCHC-TYPE) FAMILY PROTEIN"/>
    <property type="match status" value="1"/>
</dbReference>
<dbReference type="EMBL" id="BPVZ01000384">
    <property type="protein sequence ID" value="GKV50655.1"/>
    <property type="molecule type" value="Genomic_DNA"/>
</dbReference>
<dbReference type="PANTHER" id="PTHR35046:SF9">
    <property type="entry name" value="RNA-DIRECTED DNA POLYMERASE"/>
    <property type="match status" value="1"/>
</dbReference>
<evidence type="ECO:0000313" key="2">
    <source>
        <dbReference type="Proteomes" id="UP001054252"/>
    </source>
</evidence>
<accession>A0AAV5MM91</accession>
<protein>
    <submittedName>
        <fullName evidence="1">Uncharacterized protein</fullName>
    </submittedName>
</protein>